<accession>X1ETZ4</accession>
<dbReference type="PANTHER" id="PTHR36214:SF5">
    <property type="entry name" value="ACETYL-COA DECARBONYLASE_SYNTHASE COMPLEX SUBUNIT DELTA"/>
    <property type="match status" value="1"/>
</dbReference>
<proteinExistence type="predicted"/>
<protein>
    <recommendedName>
        <fullName evidence="5">4Fe-4S domain-containing protein</fullName>
    </recommendedName>
</protein>
<gene>
    <name evidence="6" type="ORF">S01H4_58070</name>
</gene>
<dbReference type="InterPro" id="IPR051069">
    <property type="entry name" value="ACDS_complex_subunit"/>
</dbReference>
<keyword evidence="2" id="KW-0479">Metal-binding</keyword>
<dbReference type="GO" id="GO:0046872">
    <property type="term" value="F:metal ion binding"/>
    <property type="evidence" value="ECO:0007669"/>
    <property type="project" value="UniProtKB-KW"/>
</dbReference>
<evidence type="ECO:0000256" key="2">
    <source>
        <dbReference type="ARBA" id="ARBA00022723"/>
    </source>
</evidence>
<name>X1ETZ4_9ZZZZ</name>
<organism evidence="6">
    <name type="scientific">marine sediment metagenome</name>
    <dbReference type="NCBI Taxonomy" id="412755"/>
    <lineage>
        <taxon>unclassified sequences</taxon>
        <taxon>metagenomes</taxon>
        <taxon>ecological metagenomes</taxon>
    </lineage>
</organism>
<dbReference type="Pfam" id="PF04060">
    <property type="entry name" value="FeS"/>
    <property type="match status" value="1"/>
</dbReference>
<evidence type="ECO:0000256" key="1">
    <source>
        <dbReference type="ARBA" id="ARBA00022485"/>
    </source>
</evidence>
<evidence type="ECO:0000256" key="3">
    <source>
        <dbReference type="ARBA" id="ARBA00023004"/>
    </source>
</evidence>
<keyword evidence="3" id="KW-0408">Iron</keyword>
<dbReference type="GO" id="GO:0051539">
    <property type="term" value="F:4 iron, 4 sulfur cluster binding"/>
    <property type="evidence" value="ECO:0007669"/>
    <property type="project" value="UniProtKB-KW"/>
</dbReference>
<sequence length="180" mass="20493">MLLRNYKITKVKRSFCNPEWIAVRAELSNDISEVFPYLNAILKNAVYTPKVPSLTFKMETGFTSLMPQEINVGQVLYEEDAIKILDYLKELINDTWERRESITPLYEGKGEIKAKDIVDFLPMTNCRECGLPTCFAFAVAMMRGQKRLRDCSALNKPEFAEDKEALVKLLGTVGLEDAAK</sequence>
<keyword evidence="1" id="KW-0004">4Fe-4S</keyword>
<keyword evidence="4" id="KW-0411">Iron-sulfur</keyword>
<evidence type="ECO:0000313" key="6">
    <source>
        <dbReference type="EMBL" id="GAH12098.1"/>
    </source>
</evidence>
<dbReference type="PANTHER" id="PTHR36214">
    <property type="match status" value="1"/>
</dbReference>
<comment type="caution">
    <text evidence="6">The sequence shown here is derived from an EMBL/GenBank/DDBJ whole genome shotgun (WGS) entry which is preliminary data.</text>
</comment>
<dbReference type="EMBL" id="BART01033880">
    <property type="protein sequence ID" value="GAH12098.1"/>
    <property type="molecule type" value="Genomic_DNA"/>
</dbReference>
<dbReference type="Gene3D" id="1.10.15.40">
    <property type="entry name" value="Electron transport complex subunit B, putative Fe-S cluster"/>
    <property type="match status" value="1"/>
</dbReference>
<feature type="domain" description="4Fe-4S" evidence="5">
    <location>
        <begin position="108"/>
        <end position="168"/>
    </location>
</feature>
<evidence type="ECO:0000256" key="4">
    <source>
        <dbReference type="ARBA" id="ARBA00023014"/>
    </source>
</evidence>
<reference evidence="6" key="1">
    <citation type="journal article" date="2014" name="Front. Microbiol.">
        <title>High frequency of phylogenetically diverse reductive dehalogenase-homologous genes in deep subseafloor sedimentary metagenomes.</title>
        <authorList>
            <person name="Kawai M."/>
            <person name="Futagami T."/>
            <person name="Toyoda A."/>
            <person name="Takaki Y."/>
            <person name="Nishi S."/>
            <person name="Hori S."/>
            <person name="Arai W."/>
            <person name="Tsubouchi T."/>
            <person name="Morono Y."/>
            <person name="Uchiyama I."/>
            <person name="Ito T."/>
            <person name="Fujiyama A."/>
            <person name="Inagaki F."/>
            <person name="Takami H."/>
        </authorList>
    </citation>
    <scope>NUCLEOTIDE SEQUENCE</scope>
    <source>
        <strain evidence="6">Expedition CK06-06</strain>
    </source>
</reference>
<dbReference type="InterPro" id="IPR007202">
    <property type="entry name" value="4Fe-4S_dom"/>
</dbReference>
<dbReference type="AlphaFoldDB" id="X1ETZ4"/>
<evidence type="ECO:0000259" key="5">
    <source>
        <dbReference type="PROSITE" id="PS51656"/>
    </source>
</evidence>
<dbReference type="PROSITE" id="PS51656">
    <property type="entry name" value="4FE4S"/>
    <property type="match status" value="1"/>
</dbReference>